<gene>
    <name evidence="1" type="ORF">CVT26_003005</name>
</gene>
<organism evidence="1 2">
    <name type="scientific">Gymnopilus dilepis</name>
    <dbReference type="NCBI Taxonomy" id="231916"/>
    <lineage>
        <taxon>Eukaryota</taxon>
        <taxon>Fungi</taxon>
        <taxon>Dikarya</taxon>
        <taxon>Basidiomycota</taxon>
        <taxon>Agaricomycotina</taxon>
        <taxon>Agaricomycetes</taxon>
        <taxon>Agaricomycetidae</taxon>
        <taxon>Agaricales</taxon>
        <taxon>Agaricineae</taxon>
        <taxon>Hymenogastraceae</taxon>
        <taxon>Gymnopilus</taxon>
    </lineage>
</organism>
<feature type="non-terminal residue" evidence="1">
    <location>
        <position position="217"/>
    </location>
</feature>
<dbReference type="OrthoDB" id="3040645at2759"/>
<dbReference type="AlphaFoldDB" id="A0A409WSY3"/>
<evidence type="ECO:0000313" key="1">
    <source>
        <dbReference type="EMBL" id="PPQ81628.1"/>
    </source>
</evidence>
<keyword evidence="2" id="KW-1185">Reference proteome</keyword>
<reference evidence="1 2" key="1">
    <citation type="journal article" date="2018" name="Evol. Lett.">
        <title>Horizontal gene cluster transfer increased hallucinogenic mushroom diversity.</title>
        <authorList>
            <person name="Reynolds H.T."/>
            <person name="Vijayakumar V."/>
            <person name="Gluck-Thaler E."/>
            <person name="Korotkin H.B."/>
            <person name="Matheny P.B."/>
            <person name="Slot J.C."/>
        </authorList>
    </citation>
    <scope>NUCLEOTIDE SEQUENCE [LARGE SCALE GENOMIC DNA]</scope>
    <source>
        <strain evidence="1 2">SRW20</strain>
    </source>
</reference>
<sequence>MPAHVSQPIPSRVNAVVTLPASAFTQLETVLKDPFLKVLFRGAINPGILDYRVSPLDITAQVVNGDTTFRLRESIAQTLWLTVVKLAQVIQCAGNNYNPYEANDHPLPLSIPDASFRSIGFDPLILPLVLFPATINPLLRPFPSIPAIEEEVCRVVQIVQVHIQWLAVAISRSLAQGVNSAWQWGAYFAVPWGDFMERVAGREGVYRVTDREEAYDL</sequence>
<protein>
    <submittedName>
        <fullName evidence="1">Uncharacterized protein</fullName>
    </submittedName>
</protein>
<proteinExistence type="predicted"/>
<dbReference type="InParanoid" id="A0A409WSY3"/>
<dbReference type="EMBL" id="NHYE01004847">
    <property type="protein sequence ID" value="PPQ81628.1"/>
    <property type="molecule type" value="Genomic_DNA"/>
</dbReference>
<dbReference type="Proteomes" id="UP000284706">
    <property type="component" value="Unassembled WGS sequence"/>
</dbReference>
<comment type="caution">
    <text evidence="1">The sequence shown here is derived from an EMBL/GenBank/DDBJ whole genome shotgun (WGS) entry which is preliminary data.</text>
</comment>
<evidence type="ECO:0000313" key="2">
    <source>
        <dbReference type="Proteomes" id="UP000284706"/>
    </source>
</evidence>
<accession>A0A409WSY3</accession>
<name>A0A409WSY3_9AGAR</name>